<evidence type="ECO:0000256" key="6">
    <source>
        <dbReference type="ARBA" id="ARBA00023069"/>
    </source>
</evidence>
<evidence type="ECO:0000313" key="20">
    <source>
        <dbReference type="EMBL" id="TVK90495.1"/>
    </source>
</evidence>
<evidence type="ECO:0000256" key="17">
    <source>
        <dbReference type="SAM" id="MobiDB-lite"/>
    </source>
</evidence>
<evidence type="ECO:0000256" key="4">
    <source>
        <dbReference type="ARBA" id="ARBA00022846"/>
    </source>
</evidence>
<keyword evidence="21" id="KW-1185">Reference proteome</keyword>
<evidence type="ECO:0000256" key="8">
    <source>
        <dbReference type="ARBA" id="ARBA00023273"/>
    </source>
</evidence>
<dbReference type="GO" id="GO:0005858">
    <property type="term" value="C:axonemal dynein complex"/>
    <property type="evidence" value="ECO:0007669"/>
    <property type="project" value="InterPro"/>
</dbReference>
<dbReference type="PANTHER" id="PTHR21625:SF0">
    <property type="entry name" value="DYNEIN REGULATORY COMPLEX SUBUNIT 2"/>
    <property type="match status" value="1"/>
</dbReference>
<comment type="caution">
    <text evidence="20">The sequence shown here is derived from an EMBL/GenBank/DDBJ whole genome shotgun (WGS) entry which is preliminary data.</text>
</comment>
<dbReference type="GO" id="GO:0060285">
    <property type="term" value="P:cilium-dependent cell motility"/>
    <property type="evidence" value="ECO:0007669"/>
    <property type="project" value="TreeGrafter"/>
</dbReference>
<dbReference type="AlphaFoldDB" id="A0A556VXZ0"/>
<gene>
    <name evidence="20" type="ORF">Baya_2576</name>
</gene>
<evidence type="ECO:0000256" key="7">
    <source>
        <dbReference type="ARBA" id="ARBA00023212"/>
    </source>
</evidence>
<evidence type="ECO:0000256" key="11">
    <source>
        <dbReference type="ARBA" id="ARBA00038424"/>
    </source>
</evidence>
<evidence type="ECO:0000256" key="5">
    <source>
        <dbReference type="ARBA" id="ARBA00023054"/>
    </source>
</evidence>
<comment type="function">
    <text evidence="14">Component of the nexin-dynein regulatory complex (N-DRC), a key regulator of ciliary/flagellar motility which maintains the alignment and integrity of the distal axoneme and regulates microtubule sliding in motile axonemes. Plays a critical role in the assembly of N-DRC and also stabilizes the assembly of multiple inner dynein arms and radial spokes. Coassembles with DRC1 to form a central scaffold needed for assembly of the N-DRC and its attachment to the outer doublet microtubules.</text>
</comment>
<feature type="region of interest" description="Disordered" evidence="17">
    <location>
        <begin position="365"/>
        <end position="385"/>
    </location>
</feature>
<dbReference type="GO" id="GO:0070286">
    <property type="term" value="P:axonemal dynein complex assembly"/>
    <property type="evidence" value="ECO:0007669"/>
    <property type="project" value="InterPro"/>
</dbReference>
<evidence type="ECO:0000259" key="19">
    <source>
        <dbReference type="Pfam" id="PF14775"/>
    </source>
</evidence>
<accession>A0A556VXZ0</accession>
<keyword evidence="3" id="KW-0963">Cytoplasm</keyword>
<evidence type="ECO:0000256" key="16">
    <source>
        <dbReference type="SAM" id="Coils"/>
    </source>
</evidence>
<keyword evidence="7" id="KW-0206">Cytoskeleton</keyword>
<evidence type="ECO:0000256" key="3">
    <source>
        <dbReference type="ARBA" id="ARBA00022490"/>
    </source>
</evidence>
<dbReference type="EMBL" id="VCAZ01000007">
    <property type="protein sequence ID" value="TVK90495.1"/>
    <property type="molecule type" value="Genomic_DNA"/>
</dbReference>
<organism evidence="20 21">
    <name type="scientific">Bagarius yarrelli</name>
    <name type="common">Goonch</name>
    <name type="synonym">Bagrus yarrelli</name>
    <dbReference type="NCBI Taxonomy" id="175774"/>
    <lineage>
        <taxon>Eukaryota</taxon>
        <taxon>Metazoa</taxon>
        <taxon>Chordata</taxon>
        <taxon>Craniata</taxon>
        <taxon>Vertebrata</taxon>
        <taxon>Euteleostomi</taxon>
        <taxon>Actinopterygii</taxon>
        <taxon>Neopterygii</taxon>
        <taxon>Teleostei</taxon>
        <taxon>Ostariophysi</taxon>
        <taxon>Siluriformes</taxon>
        <taxon>Sisoridae</taxon>
        <taxon>Sisorinae</taxon>
        <taxon>Bagarius</taxon>
    </lineage>
</organism>
<proteinExistence type="inferred from homology"/>
<protein>
    <recommendedName>
        <fullName evidence="2">Dynein regulatory complex protein 1</fullName>
    </recommendedName>
    <alternativeName>
        <fullName evidence="9">Coiled-coil domain-containing protein 164</fullName>
    </alternativeName>
    <alternativeName>
        <fullName evidence="13">Coiled-coil domain-containing protein 65</fullName>
    </alternativeName>
    <alternativeName>
        <fullName evidence="12">Dynein regulatory complex subunit 2</fullName>
    </alternativeName>
</protein>
<sequence length="385" mass="44923">MNFPINLHKLIEKWRTNLRQAQIEELHEDFAILSQTLDTVVDCKENVMKLLMSELSEAEQQSEMAQRVHLQRVDHLLEIQKSRLAALESHWKSSVKELRTEYNTEREQLLKLHQQESQYAKAESIALQQRYAEIYSEAKQDYQCTCDDIKIQYIGIKHAVESTGEEMRQLHLQELQKYMKATEEQEEKFNSLGTVKKINVKTKPIEKLQGTINTLRSLLSSNQKENKEFVRDLRAECDEVAQQGETLVRLTDVCRKLETEQEKVLLFHTPSLNAEQPSQERAYAGKIKSKVLAQTMMDYTDLNKFWQRYNKVLLESLCFEREKKVLEQENGQLRILLKKYLDEVSVGDKQNPLLMLSSPSLQAFPASETPTHMHKTVTESPIQIQ</sequence>
<evidence type="ECO:0000256" key="14">
    <source>
        <dbReference type="ARBA" id="ARBA00045865"/>
    </source>
</evidence>
<dbReference type="Proteomes" id="UP000319801">
    <property type="component" value="Unassembled WGS sequence"/>
</dbReference>
<comment type="similarity">
    <text evidence="11">Belongs to the DRC2 family.</text>
</comment>
<feature type="domain" description="Dynein regulatory complex protein 1 C-terminal" evidence="19">
    <location>
        <begin position="299"/>
        <end position="341"/>
    </location>
</feature>
<evidence type="ECO:0000256" key="13">
    <source>
        <dbReference type="ARBA" id="ARBA00041517"/>
    </source>
</evidence>
<keyword evidence="5 16" id="KW-0175">Coiled coil</keyword>
<dbReference type="OrthoDB" id="7760980at2759"/>
<evidence type="ECO:0000256" key="9">
    <source>
        <dbReference type="ARBA" id="ARBA00031554"/>
    </source>
</evidence>
<evidence type="ECO:0000259" key="18">
    <source>
        <dbReference type="Pfam" id="PF14772"/>
    </source>
</evidence>
<evidence type="ECO:0000256" key="12">
    <source>
        <dbReference type="ARBA" id="ARBA00040899"/>
    </source>
</evidence>
<dbReference type="GO" id="GO:0003352">
    <property type="term" value="P:regulation of cilium movement"/>
    <property type="evidence" value="ECO:0007669"/>
    <property type="project" value="TreeGrafter"/>
</dbReference>
<name>A0A556VXZ0_BAGYA</name>
<evidence type="ECO:0000256" key="1">
    <source>
        <dbReference type="ARBA" id="ARBA00004611"/>
    </source>
</evidence>
<evidence type="ECO:0000256" key="2">
    <source>
        <dbReference type="ARBA" id="ARBA00013815"/>
    </source>
</evidence>
<dbReference type="Pfam" id="PF14772">
    <property type="entry name" value="NYD-SP28"/>
    <property type="match status" value="1"/>
</dbReference>
<keyword evidence="8" id="KW-0966">Cell projection</keyword>
<dbReference type="InterPro" id="IPR029440">
    <property type="entry name" value="DRC1_C"/>
</dbReference>
<feature type="domain" description="Dynein regulatory complex protein 1/2 N-terminal" evidence="18">
    <location>
        <begin position="6"/>
        <end position="73"/>
    </location>
</feature>
<feature type="coiled-coil region" evidence="16">
    <location>
        <begin position="41"/>
        <end position="68"/>
    </location>
</feature>
<evidence type="ECO:0000313" key="21">
    <source>
        <dbReference type="Proteomes" id="UP000319801"/>
    </source>
</evidence>
<evidence type="ECO:0000256" key="10">
    <source>
        <dbReference type="ARBA" id="ARBA00037841"/>
    </source>
</evidence>
<dbReference type="Pfam" id="PF14775">
    <property type="entry name" value="NYD-SP28_assoc"/>
    <property type="match status" value="1"/>
</dbReference>
<keyword evidence="6" id="KW-0969">Cilium</keyword>
<reference evidence="20 21" key="1">
    <citation type="journal article" date="2019" name="Genome Biol. Evol.">
        <title>Whole-Genome Sequencing of the Giant Devil Catfish, Bagarius yarrelli.</title>
        <authorList>
            <person name="Jiang W."/>
            <person name="Lv Y."/>
            <person name="Cheng L."/>
            <person name="Yang K."/>
            <person name="Chao B."/>
            <person name="Wang X."/>
            <person name="Li Y."/>
            <person name="Pan X."/>
            <person name="You X."/>
            <person name="Zhang Y."/>
            <person name="Yang J."/>
            <person name="Li J."/>
            <person name="Zhang X."/>
            <person name="Liu S."/>
            <person name="Sun C."/>
            <person name="Yang J."/>
            <person name="Shi Q."/>
        </authorList>
    </citation>
    <scope>NUCLEOTIDE SEQUENCE [LARGE SCALE GENOMIC DNA]</scope>
    <source>
        <strain evidence="20">JWS20170419001</strain>
        <tissue evidence="20">Muscle</tissue>
    </source>
</reference>
<keyword evidence="4" id="KW-0282">Flagellum</keyword>
<dbReference type="InterPro" id="IPR039750">
    <property type="entry name" value="DRC1/DRC2"/>
</dbReference>
<comment type="subcellular location">
    <subcellularLocation>
        <location evidence="1">Cytoplasm</location>
        <location evidence="1">Cytoskeleton</location>
        <location evidence="1">Flagellum axoneme</location>
    </subcellularLocation>
    <subcellularLocation>
        <location evidence="10">Cytoplasm</location>
        <location evidence="10">Cytoskeleton</location>
        <location evidence="10">Flagellum basal body</location>
    </subcellularLocation>
</comment>
<evidence type="ECO:0000256" key="15">
    <source>
        <dbReference type="ARBA" id="ARBA00046115"/>
    </source>
</evidence>
<dbReference type="PANTHER" id="PTHR21625">
    <property type="entry name" value="NYD-SP28 PROTEIN"/>
    <property type="match status" value="1"/>
</dbReference>
<comment type="function">
    <text evidence="15">Component of the nexin-dynein regulatory complex (N-DRC) a key regulator of ciliary/flagellar motility which maintains the alignment and integrity of the distal axoneme and regulates microtubule sliding in motile axonemes. Plays a critical role in the assembly of N-DRC and also stabilizes the assembly of multiple inner dynein arms and radial spokes. Coassembles with CCDC65/DRC2 to form a central scaffold needed for assembly of the N-DRC and its attachment to the outer doublet microtubules.</text>
</comment>
<dbReference type="InterPro" id="IPR039505">
    <property type="entry name" value="DRC1/2_N"/>
</dbReference>